<evidence type="ECO:0000256" key="2">
    <source>
        <dbReference type="ARBA" id="ARBA00023125"/>
    </source>
</evidence>
<organism evidence="8 9">
    <name type="scientific">Mycena venus</name>
    <dbReference type="NCBI Taxonomy" id="2733690"/>
    <lineage>
        <taxon>Eukaryota</taxon>
        <taxon>Fungi</taxon>
        <taxon>Dikarya</taxon>
        <taxon>Basidiomycota</taxon>
        <taxon>Agaricomycotina</taxon>
        <taxon>Agaricomycetes</taxon>
        <taxon>Agaricomycetidae</taxon>
        <taxon>Agaricales</taxon>
        <taxon>Marasmiineae</taxon>
        <taxon>Mycenaceae</taxon>
        <taxon>Mycena</taxon>
    </lineage>
</organism>
<keyword evidence="8" id="KW-0378">Hydrolase</keyword>
<dbReference type="AlphaFoldDB" id="A0A8H7CIY8"/>
<proteinExistence type="inferred from homology"/>
<reference evidence="8" key="1">
    <citation type="submission" date="2020-05" db="EMBL/GenBank/DDBJ databases">
        <title>Mycena genomes resolve the evolution of fungal bioluminescence.</title>
        <authorList>
            <person name="Tsai I.J."/>
        </authorList>
    </citation>
    <scope>NUCLEOTIDE SEQUENCE</scope>
    <source>
        <strain evidence="8">CCC161011</strain>
    </source>
</reference>
<keyword evidence="8" id="KW-0547">Nucleotide-binding</keyword>
<evidence type="ECO:0000256" key="6">
    <source>
        <dbReference type="SAM" id="MobiDB-lite"/>
    </source>
</evidence>
<dbReference type="EC" id="5.6.2.4" evidence="5"/>
<evidence type="ECO:0000256" key="3">
    <source>
        <dbReference type="ARBA" id="ARBA00023235"/>
    </source>
</evidence>
<protein>
    <recommendedName>
        <fullName evidence="5">DNA 3'-5' helicase</fullName>
        <ecNumber evidence="5">5.6.2.4</ecNumber>
    </recommendedName>
</protein>
<keyword evidence="3" id="KW-0413">Isomerase</keyword>
<dbReference type="InterPro" id="IPR027417">
    <property type="entry name" value="P-loop_NTPase"/>
</dbReference>
<name>A0A8H7CIY8_9AGAR</name>
<accession>A0A8H7CIY8</accession>
<dbReference type="EMBL" id="JACAZI010000020">
    <property type="protein sequence ID" value="KAF7339220.1"/>
    <property type="molecule type" value="Genomic_DNA"/>
</dbReference>
<dbReference type="SUPFAM" id="SSF52540">
    <property type="entry name" value="P-loop containing nucleoside triphosphate hydrolases"/>
    <property type="match status" value="1"/>
</dbReference>
<dbReference type="GO" id="GO:0005737">
    <property type="term" value="C:cytoplasm"/>
    <property type="evidence" value="ECO:0007669"/>
    <property type="project" value="TreeGrafter"/>
</dbReference>
<keyword evidence="8" id="KW-0067">ATP-binding</keyword>
<dbReference type="Proteomes" id="UP000620124">
    <property type="component" value="Unassembled WGS sequence"/>
</dbReference>
<dbReference type="GO" id="GO:0003677">
    <property type="term" value="F:DNA binding"/>
    <property type="evidence" value="ECO:0007669"/>
    <property type="project" value="UniProtKB-KW"/>
</dbReference>
<dbReference type="GO" id="GO:0005524">
    <property type="term" value="F:ATP binding"/>
    <property type="evidence" value="ECO:0007669"/>
    <property type="project" value="InterPro"/>
</dbReference>
<dbReference type="SMART" id="SM00487">
    <property type="entry name" value="DEXDc"/>
    <property type="match status" value="1"/>
</dbReference>
<keyword evidence="2" id="KW-0238">DNA-binding</keyword>
<dbReference type="GO" id="GO:0000724">
    <property type="term" value="P:double-strand break repair via homologous recombination"/>
    <property type="evidence" value="ECO:0007669"/>
    <property type="project" value="TreeGrafter"/>
</dbReference>
<dbReference type="InterPro" id="IPR014001">
    <property type="entry name" value="Helicase_ATP-bd"/>
</dbReference>
<comment type="catalytic activity">
    <reaction evidence="4">
        <text>Couples ATP hydrolysis with the unwinding of duplex DNA by translocating in the 3'-5' direction.</text>
        <dbReference type="EC" id="5.6.2.4"/>
    </reaction>
</comment>
<evidence type="ECO:0000313" key="9">
    <source>
        <dbReference type="Proteomes" id="UP000620124"/>
    </source>
</evidence>
<comment type="similarity">
    <text evidence="1">Belongs to the helicase family. RecQ subfamily.</text>
</comment>
<dbReference type="InterPro" id="IPR011545">
    <property type="entry name" value="DEAD/DEAH_box_helicase_dom"/>
</dbReference>
<gene>
    <name evidence="8" type="ORF">MVEN_01999500</name>
</gene>
<feature type="domain" description="Helicase ATP-binding" evidence="7">
    <location>
        <begin position="63"/>
        <end position="240"/>
    </location>
</feature>
<dbReference type="GO" id="GO:0009378">
    <property type="term" value="F:four-way junction helicase activity"/>
    <property type="evidence" value="ECO:0007669"/>
    <property type="project" value="TreeGrafter"/>
</dbReference>
<dbReference type="PANTHER" id="PTHR13710">
    <property type="entry name" value="DNA HELICASE RECQ FAMILY MEMBER"/>
    <property type="match status" value="1"/>
</dbReference>
<evidence type="ECO:0000256" key="5">
    <source>
        <dbReference type="ARBA" id="ARBA00034808"/>
    </source>
</evidence>
<comment type="caution">
    <text evidence="8">The sequence shown here is derived from an EMBL/GenBank/DDBJ whole genome shotgun (WGS) entry which is preliminary data.</text>
</comment>
<dbReference type="OrthoDB" id="10261556at2759"/>
<dbReference type="GO" id="GO:0005694">
    <property type="term" value="C:chromosome"/>
    <property type="evidence" value="ECO:0007669"/>
    <property type="project" value="TreeGrafter"/>
</dbReference>
<dbReference type="GO" id="GO:0043138">
    <property type="term" value="F:3'-5' DNA helicase activity"/>
    <property type="evidence" value="ECO:0007669"/>
    <property type="project" value="UniProtKB-EC"/>
</dbReference>
<dbReference type="PROSITE" id="PS51192">
    <property type="entry name" value="HELICASE_ATP_BIND_1"/>
    <property type="match status" value="1"/>
</dbReference>
<dbReference type="Pfam" id="PF00270">
    <property type="entry name" value="DEAD"/>
    <property type="match status" value="1"/>
</dbReference>
<feature type="region of interest" description="Disordered" evidence="6">
    <location>
        <begin position="1"/>
        <end position="22"/>
    </location>
</feature>
<dbReference type="Gene3D" id="3.40.50.300">
    <property type="entry name" value="P-loop containing nucleotide triphosphate hydrolases"/>
    <property type="match status" value="1"/>
</dbReference>
<evidence type="ECO:0000256" key="4">
    <source>
        <dbReference type="ARBA" id="ARBA00034617"/>
    </source>
</evidence>
<evidence type="ECO:0000259" key="7">
    <source>
        <dbReference type="PROSITE" id="PS51192"/>
    </source>
</evidence>
<keyword evidence="9" id="KW-1185">Reference proteome</keyword>
<evidence type="ECO:0000313" key="8">
    <source>
        <dbReference type="EMBL" id="KAF7339220.1"/>
    </source>
</evidence>
<keyword evidence="8" id="KW-0347">Helicase</keyword>
<sequence>MSGKVKRRTNGKAPQERRTRAATKITPTQLEAIKEELKLLPGLIRTHYTKWTDGAKDFQLECMGGQKLGKEILLHAATGAGKTGIAAGPHLLPSSQGKVTLVVSPLLSLHDEQVATFKDEFGLKATAINSSNGGCTKDVMQKVVSGEWQIVMLSPEMLLSRRFVDGVLRKSEFGSRCLSVFIDEAHCISHWGASFRKKYASIGIIRAFLPRTTSIIAVTATLTPRVREDLVTKLQFDRNSYTYQTIRVFHI</sequence>
<dbReference type="PANTHER" id="PTHR13710:SF105">
    <property type="entry name" value="ATP-DEPENDENT DNA HELICASE Q1"/>
    <property type="match status" value="1"/>
</dbReference>
<feature type="compositionally biased region" description="Basic residues" evidence="6">
    <location>
        <begin position="1"/>
        <end position="10"/>
    </location>
</feature>
<evidence type="ECO:0000256" key="1">
    <source>
        <dbReference type="ARBA" id="ARBA00005446"/>
    </source>
</evidence>